<keyword evidence="2" id="KW-1185">Reference proteome</keyword>
<name>U7VCX3_9FUSO</name>
<organism evidence="1 2">
    <name type="scientific">Cetobacterium somerae ATCC BAA-474</name>
    <dbReference type="NCBI Taxonomy" id="1319815"/>
    <lineage>
        <taxon>Bacteria</taxon>
        <taxon>Fusobacteriati</taxon>
        <taxon>Fusobacteriota</taxon>
        <taxon>Fusobacteriia</taxon>
        <taxon>Fusobacteriales</taxon>
        <taxon>Fusobacteriaceae</taxon>
        <taxon>Cetobacterium</taxon>
    </lineage>
</organism>
<sequence length="128" mass="15097">MIKKIYVIFLMILTASCSNLDKGYNENLSNIDEKLVSKLELIQKDLQVNSVTRLKESLDVSFSERYAINKLSEYDLSKVKFYFTKPQISRNLGENTIGIRFGEEVLYFNVEYKYLNGDWKITKFTERR</sequence>
<evidence type="ECO:0008006" key="3">
    <source>
        <dbReference type="Google" id="ProtNLM"/>
    </source>
</evidence>
<protein>
    <recommendedName>
        <fullName evidence="3">DUF4878 domain-containing protein</fullName>
    </recommendedName>
</protein>
<dbReference type="EMBL" id="AXZF01000028">
    <property type="protein sequence ID" value="ERT69385.1"/>
    <property type="molecule type" value="Genomic_DNA"/>
</dbReference>
<comment type="caution">
    <text evidence="1">The sequence shown here is derived from an EMBL/GenBank/DDBJ whole genome shotgun (WGS) entry which is preliminary data.</text>
</comment>
<gene>
    <name evidence="1" type="ORF">HMPREF0202_00747</name>
</gene>
<dbReference type="STRING" id="1319815.HMPREF0202_00747"/>
<dbReference type="Proteomes" id="UP000017081">
    <property type="component" value="Unassembled WGS sequence"/>
</dbReference>
<dbReference type="RefSeq" id="WP_023050293.1">
    <property type="nucleotide sequence ID" value="NZ_CP173065.2"/>
</dbReference>
<dbReference type="PROSITE" id="PS51257">
    <property type="entry name" value="PROKAR_LIPOPROTEIN"/>
    <property type="match status" value="1"/>
</dbReference>
<evidence type="ECO:0000313" key="1">
    <source>
        <dbReference type="EMBL" id="ERT69385.1"/>
    </source>
</evidence>
<dbReference type="HOGENOM" id="CLU_1956415_0_0_0"/>
<accession>U7VCX3</accession>
<reference evidence="1 2" key="1">
    <citation type="submission" date="2013-08" db="EMBL/GenBank/DDBJ databases">
        <authorList>
            <person name="Weinstock G."/>
            <person name="Sodergren E."/>
            <person name="Wylie T."/>
            <person name="Fulton L."/>
            <person name="Fulton R."/>
            <person name="Fronick C."/>
            <person name="O'Laughlin M."/>
            <person name="Godfrey J."/>
            <person name="Miner T."/>
            <person name="Herter B."/>
            <person name="Appelbaum E."/>
            <person name="Cordes M."/>
            <person name="Lek S."/>
            <person name="Wollam A."/>
            <person name="Pepin K.H."/>
            <person name="Palsikar V.B."/>
            <person name="Mitreva M."/>
            <person name="Wilson R.K."/>
        </authorList>
    </citation>
    <scope>NUCLEOTIDE SEQUENCE [LARGE SCALE GENOMIC DNA]</scope>
    <source>
        <strain evidence="1 2">ATCC BAA-474</strain>
    </source>
</reference>
<proteinExistence type="predicted"/>
<dbReference type="AlphaFoldDB" id="U7VCX3"/>
<evidence type="ECO:0000313" key="2">
    <source>
        <dbReference type="Proteomes" id="UP000017081"/>
    </source>
</evidence>